<keyword evidence="2" id="KW-0732">Signal</keyword>
<proteinExistence type="predicted"/>
<evidence type="ECO:0000256" key="1">
    <source>
        <dbReference type="SAM" id="MobiDB-lite"/>
    </source>
</evidence>
<reference evidence="3 4" key="1">
    <citation type="submission" date="2023-09" db="EMBL/GenBank/DDBJ databases">
        <title>Nesidiocoris tenuis whole genome shotgun sequence.</title>
        <authorList>
            <person name="Shibata T."/>
            <person name="Shimoda M."/>
            <person name="Kobayashi T."/>
            <person name="Uehara T."/>
        </authorList>
    </citation>
    <scope>NUCLEOTIDE SEQUENCE [LARGE SCALE GENOMIC DNA]</scope>
    <source>
        <strain evidence="3 4">Japan</strain>
    </source>
</reference>
<accession>A0ABN7AQD9</accession>
<sequence>MYFRRCFLLTFLTRTRGVQVCGITTIGLGPTQLGSSLSLIASKIFSRNHLWSYCSFSRIRNPSRTSSLEPTKVVNYYAWKWDPPRTSFKDPDRDLPSSNSYGVTPL</sequence>
<evidence type="ECO:0000313" key="4">
    <source>
        <dbReference type="Proteomes" id="UP001307889"/>
    </source>
</evidence>
<keyword evidence="4" id="KW-1185">Reference proteome</keyword>
<evidence type="ECO:0000256" key="2">
    <source>
        <dbReference type="SAM" id="SignalP"/>
    </source>
</evidence>
<feature type="signal peptide" evidence="2">
    <location>
        <begin position="1"/>
        <end position="17"/>
    </location>
</feature>
<organism evidence="3 4">
    <name type="scientific">Nesidiocoris tenuis</name>
    <dbReference type="NCBI Taxonomy" id="355587"/>
    <lineage>
        <taxon>Eukaryota</taxon>
        <taxon>Metazoa</taxon>
        <taxon>Ecdysozoa</taxon>
        <taxon>Arthropoda</taxon>
        <taxon>Hexapoda</taxon>
        <taxon>Insecta</taxon>
        <taxon>Pterygota</taxon>
        <taxon>Neoptera</taxon>
        <taxon>Paraneoptera</taxon>
        <taxon>Hemiptera</taxon>
        <taxon>Heteroptera</taxon>
        <taxon>Panheteroptera</taxon>
        <taxon>Cimicomorpha</taxon>
        <taxon>Miridae</taxon>
        <taxon>Dicyphina</taxon>
        <taxon>Nesidiocoris</taxon>
    </lineage>
</organism>
<gene>
    <name evidence="3" type="ORF">NTJ_05943</name>
</gene>
<feature type="chain" id="PRO_5045115269" evidence="2">
    <location>
        <begin position="18"/>
        <end position="106"/>
    </location>
</feature>
<protein>
    <submittedName>
        <fullName evidence="3">Uncharacterized protein</fullName>
    </submittedName>
</protein>
<evidence type="ECO:0000313" key="3">
    <source>
        <dbReference type="EMBL" id="BES93135.1"/>
    </source>
</evidence>
<name>A0ABN7AQD9_9HEMI</name>
<feature type="compositionally biased region" description="Polar residues" evidence="1">
    <location>
        <begin position="96"/>
        <end position="106"/>
    </location>
</feature>
<dbReference type="Proteomes" id="UP001307889">
    <property type="component" value="Chromosome 4"/>
</dbReference>
<feature type="region of interest" description="Disordered" evidence="1">
    <location>
        <begin position="84"/>
        <end position="106"/>
    </location>
</feature>
<dbReference type="EMBL" id="AP028912">
    <property type="protein sequence ID" value="BES93135.1"/>
    <property type="molecule type" value="Genomic_DNA"/>
</dbReference>